<comment type="caution">
    <text evidence="1">The sequence shown here is derived from an EMBL/GenBank/DDBJ whole genome shotgun (WGS) entry which is preliminary data.</text>
</comment>
<keyword evidence="1" id="KW-0413">Isomerase</keyword>
<dbReference type="InterPro" id="IPR046357">
    <property type="entry name" value="PPIase_dom_sf"/>
</dbReference>
<proteinExistence type="predicted"/>
<dbReference type="Gene3D" id="3.10.50.40">
    <property type="match status" value="1"/>
</dbReference>
<sequence>MNNFYRIALLFITAIFIVSCTPSDRNPTVPKRDYAEQYATDLANMEEFLQTHYMEVTNNPGNTDDQDVSFYEIPEGGTQTSVWNQTQYPLQAHYVSQDDITYKIYYISLRQGSGPTSSSPCNVDRVLTSYKGSYIYTKTETVNSEEVETLTFKQFEESINPESYLTLSSLIKGWQEIFPKFKTGSYNANPDGTVSYNDFGAGIMFIPSGLGYYNNSSGTIPSYSPLIFSFKLYEIQRVDNDSDGIPSYLEDISSSIVNADGSVTVINGVPDGYVRVLAEDVDNPDDTDGDGVPDFLDIDDDGDFFTTASEINNPLTDDPYPFADIPLCSDGKKRHLSNLCNHNQ</sequence>
<organism evidence="1 2">
    <name type="scientific">Flavobacterium cheonhonense</name>
    <dbReference type="NCBI Taxonomy" id="706185"/>
    <lineage>
        <taxon>Bacteria</taxon>
        <taxon>Pseudomonadati</taxon>
        <taxon>Bacteroidota</taxon>
        <taxon>Flavobacteriia</taxon>
        <taxon>Flavobacteriales</taxon>
        <taxon>Flavobacteriaceae</taxon>
        <taxon>Flavobacterium</taxon>
    </lineage>
</organism>
<dbReference type="RefSeq" id="WP_324691688.1">
    <property type="nucleotide sequence ID" value="NZ_BAABCR010000008.1"/>
</dbReference>
<keyword evidence="2" id="KW-1185">Reference proteome</keyword>
<evidence type="ECO:0000313" key="2">
    <source>
        <dbReference type="Proteomes" id="UP001500968"/>
    </source>
</evidence>
<dbReference type="SUPFAM" id="SSF54534">
    <property type="entry name" value="FKBP-like"/>
    <property type="match status" value="1"/>
</dbReference>
<dbReference type="GO" id="GO:0016853">
    <property type="term" value="F:isomerase activity"/>
    <property type="evidence" value="ECO:0007669"/>
    <property type="project" value="UniProtKB-KW"/>
</dbReference>
<dbReference type="EMBL" id="BAABCR010000008">
    <property type="protein sequence ID" value="GAA4025811.1"/>
    <property type="molecule type" value="Genomic_DNA"/>
</dbReference>
<dbReference type="Proteomes" id="UP001500968">
    <property type="component" value="Unassembled WGS sequence"/>
</dbReference>
<protein>
    <submittedName>
        <fullName evidence="1">FKBP-type peptidyl-prolyl cis-trans isomerase</fullName>
    </submittedName>
</protein>
<gene>
    <name evidence="1" type="ORF">GCM10022386_06320</name>
</gene>
<dbReference type="PROSITE" id="PS51257">
    <property type="entry name" value="PROKAR_LIPOPROTEIN"/>
    <property type="match status" value="1"/>
</dbReference>
<name>A0ABP7TGT1_9FLAO</name>
<evidence type="ECO:0000313" key="1">
    <source>
        <dbReference type="EMBL" id="GAA4025811.1"/>
    </source>
</evidence>
<reference evidence="2" key="1">
    <citation type="journal article" date="2019" name="Int. J. Syst. Evol. Microbiol.">
        <title>The Global Catalogue of Microorganisms (GCM) 10K type strain sequencing project: providing services to taxonomists for standard genome sequencing and annotation.</title>
        <authorList>
            <consortium name="The Broad Institute Genomics Platform"/>
            <consortium name="The Broad Institute Genome Sequencing Center for Infectious Disease"/>
            <person name="Wu L."/>
            <person name="Ma J."/>
        </authorList>
    </citation>
    <scope>NUCLEOTIDE SEQUENCE [LARGE SCALE GENOMIC DNA]</scope>
    <source>
        <strain evidence="2">JCM 17064</strain>
    </source>
</reference>
<accession>A0ABP7TGT1</accession>